<dbReference type="InterPro" id="IPR003445">
    <property type="entry name" value="Cat_transpt"/>
</dbReference>
<feature type="transmembrane region" description="Helical" evidence="8">
    <location>
        <begin position="393"/>
        <end position="418"/>
    </location>
</feature>
<keyword evidence="2" id="KW-0813">Transport</keyword>
<evidence type="ECO:0000256" key="5">
    <source>
        <dbReference type="ARBA" id="ARBA00022989"/>
    </source>
</evidence>
<keyword evidence="7 8" id="KW-0472">Membrane</keyword>
<evidence type="ECO:0000256" key="2">
    <source>
        <dbReference type="ARBA" id="ARBA00022448"/>
    </source>
</evidence>
<name>A0A6I5NCJ1_9BIFI</name>
<dbReference type="GO" id="GO:0005886">
    <property type="term" value="C:plasma membrane"/>
    <property type="evidence" value="ECO:0007669"/>
    <property type="project" value="UniProtKB-SubCell"/>
</dbReference>
<keyword evidence="4 8" id="KW-0812">Transmembrane</keyword>
<dbReference type="PANTHER" id="PTHR32024:SF1">
    <property type="entry name" value="KTR SYSTEM POTASSIUM UPTAKE PROTEIN B"/>
    <property type="match status" value="1"/>
</dbReference>
<protein>
    <submittedName>
        <fullName evidence="9">Potassium transporter Trk</fullName>
    </submittedName>
</protein>
<feature type="transmembrane region" description="Helical" evidence="8">
    <location>
        <begin position="59"/>
        <end position="77"/>
    </location>
</feature>
<dbReference type="PANTHER" id="PTHR32024">
    <property type="entry name" value="TRK SYSTEM POTASSIUM UPTAKE PROTEIN TRKG-RELATED"/>
    <property type="match status" value="1"/>
</dbReference>
<evidence type="ECO:0000256" key="4">
    <source>
        <dbReference type="ARBA" id="ARBA00022692"/>
    </source>
</evidence>
<keyword evidence="6" id="KW-0406">Ion transport</keyword>
<evidence type="ECO:0000256" key="7">
    <source>
        <dbReference type="ARBA" id="ARBA00023136"/>
    </source>
</evidence>
<feature type="transmembrane region" description="Helical" evidence="8">
    <location>
        <begin position="276"/>
        <end position="294"/>
    </location>
</feature>
<organism evidence="9 10">
    <name type="scientific">Bifidobacterium choloepi</name>
    <dbReference type="NCBI Taxonomy" id="2614131"/>
    <lineage>
        <taxon>Bacteria</taxon>
        <taxon>Bacillati</taxon>
        <taxon>Actinomycetota</taxon>
        <taxon>Actinomycetes</taxon>
        <taxon>Bifidobacteriales</taxon>
        <taxon>Bifidobacteriaceae</taxon>
        <taxon>Bifidobacterium</taxon>
    </lineage>
</organism>
<dbReference type="AlphaFoldDB" id="A0A6I5NCJ1"/>
<keyword evidence="3" id="KW-1003">Cell membrane</keyword>
<keyword evidence="10" id="KW-1185">Reference proteome</keyword>
<comment type="caution">
    <text evidence="9">The sequence shown here is derived from an EMBL/GenBank/DDBJ whole genome shotgun (WGS) entry which is preliminary data.</text>
</comment>
<evidence type="ECO:0000256" key="1">
    <source>
        <dbReference type="ARBA" id="ARBA00004651"/>
    </source>
</evidence>
<feature type="transmembrane region" description="Helical" evidence="8">
    <location>
        <begin position="341"/>
        <end position="372"/>
    </location>
</feature>
<feature type="transmembrane region" description="Helical" evidence="8">
    <location>
        <begin position="168"/>
        <end position="193"/>
    </location>
</feature>
<dbReference type="GO" id="GO:0008324">
    <property type="term" value="F:monoatomic cation transmembrane transporter activity"/>
    <property type="evidence" value="ECO:0007669"/>
    <property type="project" value="InterPro"/>
</dbReference>
<proteinExistence type="predicted"/>
<feature type="transmembrane region" description="Helical" evidence="8">
    <location>
        <begin position="121"/>
        <end position="148"/>
    </location>
</feature>
<feature type="transmembrane region" description="Helical" evidence="8">
    <location>
        <begin position="89"/>
        <end position="109"/>
    </location>
</feature>
<dbReference type="Proteomes" id="UP000469292">
    <property type="component" value="Unassembled WGS sequence"/>
</dbReference>
<evidence type="ECO:0000313" key="10">
    <source>
        <dbReference type="Proteomes" id="UP000469292"/>
    </source>
</evidence>
<sequence length="492" mass="53238">MDRREPVDLLFDEAQSNSENSEGLSWWFSGDVFEREAAEEKRARKRSWTYRLNSHPGRLTTLYFVLLITVVTSLLMLPCATQPGDATPFHTAFFTAVSALSTCGIAMVNTTTHWTMFGQGVLIFAVQLGGLGVMTFASLIALAVNHHLKATQRLLTASELGTNKLSEIRGVLTVVLATSFSIEIITFIALLPGLLHVNNNNAGKALWESLFFAVMAYNNAGFTPDGAGLYVDNWAVGMPIVLSAFCGTLGFPVILNILRTARKHQSPRRWNLHTKVTLVTTFAIVLCSLVWFLVVEWNNQTLFANADVEAHLRRAVVAAVMPRSSGFDLSWVPEVGEPTKVFMSAVMFIGGGSTSTAGGIRVTTFAVMLLVCKTSFSGHTDITVFHRRIHTKVIMTAVSITTACFGLVFVASLALMLITGASFTNALFDSCSAFGLGGYSIGVDTATHPAALYIMAATMVVGRLGPMTLAYAVSRPGNIEAVRYPTDEIVVG</sequence>
<feature type="transmembrane region" description="Helical" evidence="8">
    <location>
        <begin position="450"/>
        <end position="473"/>
    </location>
</feature>
<reference evidence="9 10" key="1">
    <citation type="submission" date="2019-09" db="EMBL/GenBank/DDBJ databases">
        <title>Phylogenetic characterization of a novel taxon of the genus Bifidobacterium: Bifidobacterium choloepi sp. nov.</title>
        <authorList>
            <person name="Modesto M."/>
            <person name="Satti M."/>
        </authorList>
    </citation>
    <scope>NUCLEOTIDE SEQUENCE [LARGE SCALE GENOMIC DNA]</scope>
    <source>
        <strain evidence="9 10">BRDM6</strain>
    </source>
</reference>
<dbReference type="EMBL" id="VYSG01000002">
    <property type="protein sequence ID" value="NEG70250.1"/>
    <property type="molecule type" value="Genomic_DNA"/>
</dbReference>
<gene>
    <name evidence="9" type="ORF">F6S87_06520</name>
</gene>
<feature type="transmembrane region" description="Helical" evidence="8">
    <location>
        <begin position="234"/>
        <end position="255"/>
    </location>
</feature>
<evidence type="ECO:0000256" key="3">
    <source>
        <dbReference type="ARBA" id="ARBA00022475"/>
    </source>
</evidence>
<feature type="transmembrane region" description="Helical" evidence="8">
    <location>
        <begin position="205"/>
        <end position="222"/>
    </location>
</feature>
<evidence type="ECO:0000313" key="9">
    <source>
        <dbReference type="EMBL" id="NEG70250.1"/>
    </source>
</evidence>
<dbReference type="GO" id="GO:0030001">
    <property type="term" value="P:metal ion transport"/>
    <property type="evidence" value="ECO:0007669"/>
    <property type="project" value="UniProtKB-ARBA"/>
</dbReference>
<accession>A0A6I5NCJ1</accession>
<comment type="subcellular location">
    <subcellularLocation>
        <location evidence="1">Cell membrane</location>
        <topology evidence="1">Multi-pass membrane protein</topology>
    </subcellularLocation>
</comment>
<evidence type="ECO:0000256" key="6">
    <source>
        <dbReference type="ARBA" id="ARBA00023065"/>
    </source>
</evidence>
<dbReference type="Pfam" id="PF02386">
    <property type="entry name" value="TrkH"/>
    <property type="match status" value="1"/>
</dbReference>
<evidence type="ECO:0000256" key="8">
    <source>
        <dbReference type="SAM" id="Phobius"/>
    </source>
</evidence>
<keyword evidence="5 8" id="KW-1133">Transmembrane helix</keyword>